<dbReference type="Ensembl" id="ENSMGAT00000027330.1">
    <property type="protein sequence ID" value="ENSMGAP00000032894.1"/>
    <property type="gene ID" value="ENSMGAG00000018120.1"/>
</dbReference>
<protein>
    <submittedName>
        <fullName evidence="2">Uncharacterized protein</fullName>
    </submittedName>
</protein>
<keyword evidence="1" id="KW-0812">Transmembrane</keyword>
<dbReference type="GeneTree" id="ENSGT00910000147704"/>
<reference evidence="2 3" key="1">
    <citation type="journal article" date="2010" name="PLoS Biol.">
        <title>Multi-platform next-generation sequencing of the domestic turkey (Meleagris gallopavo): genome assembly and analysis.</title>
        <authorList>
            <person name="Dalloul R.A."/>
            <person name="Long J.A."/>
            <person name="Zimin A.V."/>
            <person name="Aslam L."/>
            <person name="Beal K."/>
            <person name="Blomberg L.A."/>
            <person name="Bouffard P."/>
            <person name="Burt D.W."/>
            <person name="Crasta O."/>
            <person name="Crooijmans R.P."/>
            <person name="Cooper K."/>
            <person name="Coulombe R.A."/>
            <person name="De S."/>
            <person name="Delany M.E."/>
            <person name="Dodgson J.B."/>
            <person name="Dong J.J."/>
            <person name="Evans C."/>
            <person name="Frederickson K.M."/>
            <person name="Flicek P."/>
            <person name="Florea L."/>
            <person name="Folkerts O."/>
            <person name="Groenen M.A."/>
            <person name="Harkins T.T."/>
            <person name="Herrero J."/>
            <person name="Hoffmann S."/>
            <person name="Megens H.J."/>
            <person name="Jiang A."/>
            <person name="de Jong P."/>
            <person name="Kaiser P."/>
            <person name="Kim H."/>
            <person name="Kim K.W."/>
            <person name="Kim S."/>
            <person name="Langenberger D."/>
            <person name="Lee M.K."/>
            <person name="Lee T."/>
            <person name="Mane S."/>
            <person name="Marcais G."/>
            <person name="Marz M."/>
            <person name="McElroy A.P."/>
            <person name="Modise T."/>
            <person name="Nefedov M."/>
            <person name="Notredame C."/>
            <person name="Paton I.R."/>
            <person name="Payne W.S."/>
            <person name="Pertea G."/>
            <person name="Prickett D."/>
            <person name="Puiu D."/>
            <person name="Qioa D."/>
            <person name="Raineri E."/>
            <person name="Ruffier M."/>
            <person name="Salzberg S.L."/>
            <person name="Schatz M.C."/>
            <person name="Scheuring C."/>
            <person name="Schmidt C.J."/>
            <person name="Schroeder S."/>
            <person name="Searle S.M."/>
            <person name="Smith E.J."/>
            <person name="Smith J."/>
            <person name="Sonstegard T.S."/>
            <person name="Stadler P.F."/>
            <person name="Tafer H."/>
            <person name="Tu Z.J."/>
            <person name="Van Tassell C.P."/>
            <person name="Vilella A.J."/>
            <person name="Williams K.P."/>
            <person name="Yorke J.A."/>
            <person name="Zhang L."/>
            <person name="Zhang H.B."/>
            <person name="Zhang X."/>
            <person name="Zhang Y."/>
            <person name="Reed K.M."/>
        </authorList>
    </citation>
    <scope>NUCLEOTIDE SEQUENCE [LARGE SCALE GENOMIC DNA]</scope>
</reference>
<evidence type="ECO:0000313" key="3">
    <source>
        <dbReference type="Proteomes" id="UP000001645"/>
    </source>
</evidence>
<keyword evidence="1" id="KW-1133">Transmembrane helix</keyword>
<evidence type="ECO:0000313" key="2">
    <source>
        <dbReference type="Ensembl" id="ENSMGAP00000032894.1"/>
    </source>
</evidence>
<keyword evidence="3" id="KW-1185">Reference proteome</keyword>
<sequence>MEIAAFNATRNNLKKGVFLEVERVQSCFYLKEVTVWHTNFIWFDTKCLINAKLTHIVSSGYRVPLRKHHRVTARVLGYQKRVCQLHMLLKLWFSSLAFVTAVVFQGHFVYHSSISLGKNYRKL</sequence>
<reference evidence="2" key="2">
    <citation type="submission" date="2025-08" db="UniProtKB">
        <authorList>
            <consortium name="Ensembl"/>
        </authorList>
    </citation>
    <scope>IDENTIFICATION</scope>
</reference>
<dbReference type="InParanoid" id="A0A803YM96"/>
<reference evidence="2" key="3">
    <citation type="submission" date="2025-09" db="UniProtKB">
        <authorList>
            <consortium name="Ensembl"/>
        </authorList>
    </citation>
    <scope>IDENTIFICATION</scope>
</reference>
<name>A0A803YM96_MELGA</name>
<dbReference type="Proteomes" id="UP000001645">
    <property type="component" value="Chromosome 16"/>
</dbReference>
<evidence type="ECO:0000256" key="1">
    <source>
        <dbReference type="SAM" id="Phobius"/>
    </source>
</evidence>
<dbReference type="AlphaFoldDB" id="A0A803YM96"/>
<proteinExistence type="predicted"/>
<feature type="transmembrane region" description="Helical" evidence="1">
    <location>
        <begin position="88"/>
        <end position="110"/>
    </location>
</feature>
<keyword evidence="1" id="KW-0472">Membrane</keyword>
<organism evidence="2 3">
    <name type="scientific">Meleagris gallopavo</name>
    <name type="common">Wild turkey</name>
    <dbReference type="NCBI Taxonomy" id="9103"/>
    <lineage>
        <taxon>Eukaryota</taxon>
        <taxon>Metazoa</taxon>
        <taxon>Chordata</taxon>
        <taxon>Craniata</taxon>
        <taxon>Vertebrata</taxon>
        <taxon>Euteleostomi</taxon>
        <taxon>Archelosauria</taxon>
        <taxon>Archosauria</taxon>
        <taxon>Dinosauria</taxon>
        <taxon>Saurischia</taxon>
        <taxon>Theropoda</taxon>
        <taxon>Coelurosauria</taxon>
        <taxon>Aves</taxon>
        <taxon>Neognathae</taxon>
        <taxon>Galloanserae</taxon>
        <taxon>Galliformes</taxon>
        <taxon>Phasianidae</taxon>
        <taxon>Meleagridinae</taxon>
        <taxon>Meleagris</taxon>
    </lineage>
</organism>
<accession>A0A803YM96</accession>